<evidence type="ECO:0000256" key="1">
    <source>
        <dbReference type="SAM" id="Phobius"/>
    </source>
</evidence>
<feature type="transmembrane region" description="Helical" evidence="1">
    <location>
        <begin position="21"/>
        <end position="40"/>
    </location>
</feature>
<name>A0A644VBN5_9ZZZZ</name>
<feature type="transmembrane region" description="Helical" evidence="1">
    <location>
        <begin position="157"/>
        <end position="173"/>
    </location>
</feature>
<dbReference type="PANTHER" id="PTHR23028">
    <property type="entry name" value="ACETYLTRANSFERASE"/>
    <property type="match status" value="1"/>
</dbReference>
<reference evidence="3" key="1">
    <citation type="submission" date="2019-08" db="EMBL/GenBank/DDBJ databases">
        <authorList>
            <person name="Kucharzyk K."/>
            <person name="Murdoch R.W."/>
            <person name="Higgins S."/>
            <person name="Loffler F."/>
        </authorList>
    </citation>
    <scope>NUCLEOTIDE SEQUENCE</scope>
</reference>
<protein>
    <recommendedName>
        <fullName evidence="2">Acyltransferase 3 domain-containing protein</fullName>
    </recommendedName>
</protein>
<feature type="transmembrane region" description="Helical" evidence="1">
    <location>
        <begin position="52"/>
        <end position="75"/>
    </location>
</feature>
<organism evidence="3">
    <name type="scientific">bioreactor metagenome</name>
    <dbReference type="NCBI Taxonomy" id="1076179"/>
    <lineage>
        <taxon>unclassified sequences</taxon>
        <taxon>metagenomes</taxon>
        <taxon>ecological metagenomes</taxon>
    </lineage>
</organism>
<dbReference type="EMBL" id="VSSQ01000251">
    <property type="protein sequence ID" value="MPL88152.1"/>
    <property type="molecule type" value="Genomic_DNA"/>
</dbReference>
<feature type="transmembrane region" description="Helical" evidence="1">
    <location>
        <begin position="250"/>
        <end position="267"/>
    </location>
</feature>
<keyword evidence="1" id="KW-0472">Membrane</keyword>
<dbReference type="GO" id="GO:0016747">
    <property type="term" value="F:acyltransferase activity, transferring groups other than amino-acyl groups"/>
    <property type="evidence" value="ECO:0007669"/>
    <property type="project" value="InterPro"/>
</dbReference>
<feature type="transmembrane region" description="Helical" evidence="1">
    <location>
        <begin position="182"/>
        <end position="202"/>
    </location>
</feature>
<accession>A0A644VBN5</accession>
<evidence type="ECO:0000313" key="3">
    <source>
        <dbReference type="EMBL" id="MPL88152.1"/>
    </source>
</evidence>
<sequence>MTVLKKIFSIFRLSPDYQGRVFGLDLMRALAIIFVVMSHGSMLEKANTDFPWIRLVNGVELFFVLSGFLIGGILIKNFQKTNSFGIKEIYNFWIRRWFRTLPNYYLVLILNIIVVYFGLINEDLSQFSWKFFLFLQNFSQPLVGFFWESWSLSVEEWFYILFPVILASFYFLFRRFKVSKKYIFLYSIILFLILSFLLRAFYASKFEVDDFWLDVRVFKVVIYRLDGIALGLLAAFIKYWYPSFWHKSRNVSFVLGIIICYVVLYTVWAPNEFITKVFKISFQSIGCFLLLPKFDSMKTAPPLVTKVVTHISLISYSMYLLNLALVAEVIQTNFPPKDKFGAWVLYVVYWIAVIVFSTLLYKYYERPIMNLRDKLKR</sequence>
<dbReference type="AlphaFoldDB" id="A0A644VBN5"/>
<proteinExistence type="predicted"/>
<dbReference type="Pfam" id="PF01757">
    <property type="entry name" value="Acyl_transf_3"/>
    <property type="match status" value="1"/>
</dbReference>
<keyword evidence="1" id="KW-0812">Transmembrane</keyword>
<dbReference type="PANTHER" id="PTHR23028:SF53">
    <property type="entry name" value="ACYL_TRANSF_3 DOMAIN-CONTAINING PROTEIN"/>
    <property type="match status" value="1"/>
</dbReference>
<feature type="transmembrane region" description="Helical" evidence="1">
    <location>
        <begin position="103"/>
        <end position="120"/>
    </location>
</feature>
<feature type="domain" description="Acyltransferase 3" evidence="2">
    <location>
        <begin position="23"/>
        <end position="361"/>
    </location>
</feature>
<dbReference type="InterPro" id="IPR002656">
    <property type="entry name" value="Acyl_transf_3_dom"/>
</dbReference>
<evidence type="ECO:0000259" key="2">
    <source>
        <dbReference type="Pfam" id="PF01757"/>
    </source>
</evidence>
<dbReference type="GO" id="GO:0016020">
    <property type="term" value="C:membrane"/>
    <property type="evidence" value="ECO:0007669"/>
    <property type="project" value="TreeGrafter"/>
</dbReference>
<dbReference type="GO" id="GO:0000271">
    <property type="term" value="P:polysaccharide biosynthetic process"/>
    <property type="evidence" value="ECO:0007669"/>
    <property type="project" value="TreeGrafter"/>
</dbReference>
<keyword evidence="1" id="KW-1133">Transmembrane helix</keyword>
<comment type="caution">
    <text evidence="3">The sequence shown here is derived from an EMBL/GenBank/DDBJ whole genome shotgun (WGS) entry which is preliminary data.</text>
</comment>
<feature type="transmembrane region" description="Helical" evidence="1">
    <location>
        <begin position="343"/>
        <end position="364"/>
    </location>
</feature>
<gene>
    <name evidence="3" type="ORF">SDC9_34168</name>
</gene>
<feature type="transmembrane region" description="Helical" evidence="1">
    <location>
        <begin position="222"/>
        <end position="241"/>
    </location>
</feature>
<dbReference type="InterPro" id="IPR050879">
    <property type="entry name" value="Acyltransferase_3"/>
</dbReference>